<feature type="transmembrane region" description="Helical" evidence="17">
    <location>
        <begin position="228"/>
        <end position="258"/>
    </location>
</feature>
<evidence type="ECO:0000256" key="8">
    <source>
        <dbReference type="ARBA" id="ARBA00023170"/>
    </source>
</evidence>
<feature type="transmembrane region" description="Helical" evidence="17">
    <location>
        <begin position="95"/>
        <end position="115"/>
    </location>
</feature>
<dbReference type="PANTHER" id="PTHR24241:SF82">
    <property type="entry name" value="NEUROPEPTIDE FF RECEPTOR 1-RELATED"/>
    <property type="match status" value="1"/>
</dbReference>
<dbReference type="Proteomes" id="UP000808372">
    <property type="component" value="Chromosome 31"/>
</dbReference>
<feature type="domain" description="G-protein coupled receptors family 1 profile" evidence="18">
    <location>
        <begin position="74"/>
        <end position="340"/>
    </location>
</feature>
<keyword evidence="19" id="KW-1185">Reference proteome</keyword>
<evidence type="ECO:0000256" key="3">
    <source>
        <dbReference type="ARBA" id="ARBA00022692"/>
    </source>
</evidence>
<reference evidence="20" key="1">
    <citation type="submission" date="2025-08" db="UniProtKB">
        <authorList>
            <consortium name="RefSeq"/>
        </authorList>
    </citation>
    <scope>IDENTIFICATION</scope>
    <source>
        <tissue evidence="20">White muscle</tissue>
    </source>
</reference>
<evidence type="ECO:0000256" key="5">
    <source>
        <dbReference type="ARBA" id="ARBA00023040"/>
    </source>
</evidence>
<keyword evidence="3 15" id="KW-0812">Transmembrane</keyword>
<organism evidence="19 20">
    <name type="scientific">Salvelinus namaycush</name>
    <name type="common">Lake trout</name>
    <name type="synonym">Salmo namaycush</name>
    <dbReference type="NCBI Taxonomy" id="8040"/>
    <lineage>
        <taxon>Eukaryota</taxon>
        <taxon>Metazoa</taxon>
        <taxon>Chordata</taxon>
        <taxon>Craniata</taxon>
        <taxon>Vertebrata</taxon>
        <taxon>Euteleostomi</taxon>
        <taxon>Actinopterygii</taxon>
        <taxon>Neopterygii</taxon>
        <taxon>Teleostei</taxon>
        <taxon>Protacanthopterygii</taxon>
        <taxon>Salmoniformes</taxon>
        <taxon>Salmonidae</taxon>
        <taxon>Salmoninae</taxon>
        <taxon>Salvelinus</taxon>
    </lineage>
</organism>
<protein>
    <recommendedName>
        <fullName evidence="12">Neuropeptide FF receptor 1</fullName>
    </recommendedName>
    <alternativeName>
        <fullName evidence="14">G-protein coupled receptor 147</fullName>
    </alternativeName>
    <alternativeName>
        <fullName evidence="13">RFamide-related peptide receptor OT7T022</fullName>
    </alternativeName>
</protein>
<comment type="similarity">
    <text evidence="15">Belongs to the G-protein coupled receptor 1 family.</text>
</comment>
<dbReference type="GO" id="GO:0032870">
    <property type="term" value="P:cellular response to hormone stimulus"/>
    <property type="evidence" value="ECO:0007669"/>
    <property type="project" value="TreeGrafter"/>
</dbReference>
<name>A0A8U0PLN0_SALNM</name>
<evidence type="ECO:0000259" key="18">
    <source>
        <dbReference type="PROSITE" id="PS50262"/>
    </source>
</evidence>
<evidence type="ECO:0000256" key="16">
    <source>
        <dbReference type="SAM" id="MobiDB-lite"/>
    </source>
</evidence>
<dbReference type="PANTHER" id="PTHR24241">
    <property type="entry name" value="NEUROPEPTIDE RECEPTOR-RELATED G-PROTEIN COUPLED RECEPTOR"/>
    <property type="match status" value="1"/>
</dbReference>
<evidence type="ECO:0000256" key="13">
    <source>
        <dbReference type="ARBA" id="ARBA00075893"/>
    </source>
</evidence>
<dbReference type="InterPro" id="IPR017452">
    <property type="entry name" value="GPCR_Rhodpsn_7TM"/>
</dbReference>
<keyword evidence="8 15" id="KW-0675">Receptor</keyword>
<keyword evidence="10 15" id="KW-0807">Transducer</keyword>
<dbReference type="Gene3D" id="1.20.1070.10">
    <property type="entry name" value="Rhodopsin 7-helix transmembrane proteins"/>
    <property type="match status" value="1"/>
</dbReference>
<dbReference type="GO" id="GO:0008188">
    <property type="term" value="F:neuropeptide receptor activity"/>
    <property type="evidence" value="ECO:0007669"/>
    <property type="project" value="InterPro"/>
</dbReference>
<keyword evidence="4 17" id="KW-1133">Transmembrane helix</keyword>
<feature type="transmembrane region" description="Helical" evidence="17">
    <location>
        <begin position="57"/>
        <end position="83"/>
    </location>
</feature>
<evidence type="ECO:0000256" key="1">
    <source>
        <dbReference type="ARBA" id="ARBA00004651"/>
    </source>
</evidence>
<dbReference type="PROSITE" id="PS00237">
    <property type="entry name" value="G_PROTEIN_RECEP_F1_1"/>
    <property type="match status" value="1"/>
</dbReference>
<proteinExistence type="inferred from homology"/>
<dbReference type="GeneID" id="120025586"/>
<gene>
    <name evidence="20" type="primary">LOC120025586</name>
</gene>
<evidence type="ECO:0000256" key="12">
    <source>
        <dbReference type="ARBA" id="ARBA00074417"/>
    </source>
</evidence>
<feature type="region of interest" description="Disordered" evidence="16">
    <location>
        <begin position="380"/>
        <end position="399"/>
    </location>
</feature>
<feature type="transmembrane region" description="Helical" evidence="17">
    <location>
        <begin position="135"/>
        <end position="153"/>
    </location>
</feature>
<evidence type="ECO:0000256" key="15">
    <source>
        <dbReference type="RuleBase" id="RU000688"/>
    </source>
</evidence>
<dbReference type="InterPro" id="IPR000276">
    <property type="entry name" value="GPCR_Rhodpsn"/>
</dbReference>
<dbReference type="GO" id="GO:0042277">
    <property type="term" value="F:peptide binding"/>
    <property type="evidence" value="ECO:0007669"/>
    <property type="project" value="TreeGrafter"/>
</dbReference>
<evidence type="ECO:0000256" key="11">
    <source>
        <dbReference type="ARBA" id="ARBA00025478"/>
    </source>
</evidence>
<keyword evidence="2" id="KW-1003">Cell membrane</keyword>
<dbReference type="PROSITE" id="PS50262">
    <property type="entry name" value="G_PROTEIN_RECEP_F1_2"/>
    <property type="match status" value="1"/>
</dbReference>
<feature type="transmembrane region" description="Helical" evidence="17">
    <location>
        <begin position="173"/>
        <end position="197"/>
    </location>
</feature>
<dbReference type="AlphaFoldDB" id="A0A8U0PLN0"/>
<feature type="transmembrane region" description="Helical" evidence="17">
    <location>
        <begin position="320"/>
        <end position="343"/>
    </location>
</feature>
<feature type="transmembrane region" description="Helical" evidence="17">
    <location>
        <begin position="279"/>
        <end position="300"/>
    </location>
</feature>
<dbReference type="FunFam" id="1.20.1070.10:FF:000153">
    <property type="entry name" value="Neuropeptide FF receptor 1"/>
    <property type="match status" value="1"/>
</dbReference>
<dbReference type="RefSeq" id="XP_038826069.1">
    <property type="nucleotide sequence ID" value="XM_038970141.1"/>
</dbReference>
<dbReference type="GO" id="GO:0005886">
    <property type="term" value="C:plasma membrane"/>
    <property type="evidence" value="ECO:0007669"/>
    <property type="project" value="UniProtKB-SubCell"/>
</dbReference>
<comment type="subcellular location">
    <subcellularLocation>
        <location evidence="1">Cell membrane</location>
        <topology evidence="1">Multi-pass membrane protein</topology>
    </subcellularLocation>
</comment>
<evidence type="ECO:0000256" key="4">
    <source>
        <dbReference type="ARBA" id="ARBA00022989"/>
    </source>
</evidence>
<keyword evidence="6 17" id="KW-0472">Membrane</keyword>
<evidence type="ECO:0000256" key="17">
    <source>
        <dbReference type="SAM" id="Phobius"/>
    </source>
</evidence>
<keyword evidence="5 15" id="KW-0297">G-protein coupled receptor</keyword>
<keyword evidence="9" id="KW-0325">Glycoprotein</keyword>
<evidence type="ECO:0000313" key="19">
    <source>
        <dbReference type="Proteomes" id="UP000808372"/>
    </source>
</evidence>
<evidence type="ECO:0000256" key="7">
    <source>
        <dbReference type="ARBA" id="ARBA00023157"/>
    </source>
</evidence>
<sequence>MYTIPNFSNVIPLGRGLVKMEIASLNESAVNSNMHGVAMDSANRTYMPYYLHSTGMAISYILCYVVVLLLCVGGNVLVSLVVLRNRNMRSVTNLFILNLAISDLLIGVFCVPTTLIDSLISGWPFGQITCTMSNLVQGMSVSASVFTLVAIAVDRFTGIVYPFRHRIRPVTALLTILFIWVLAFAVICPSAANLTVIQLEDTYMLQNNQTYPVFVCFENWPRPEMRRVYTMVIFVHVYLAPLGIISIMYGCIAAKLSINLRQVRLAKVRRARSQRRVKVIKMLTMVAVLFMVSWLPLWTLMLLTDYRDLDTKQIDFLSSYLFPVAHWLAFFNSGINPIIYGFFNENFRRGFQAAVACRSCSQTITTVVVNTRFNFPPPNRVFNDNPESSGGKKGHCSKGTPKIIPHGTHGIVLDDRNVAPNRVIGAWVE</sequence>
<evidence type="ECO:0000256" key="14">
    <source>
        <dbReference type="ARBA" id="ARBA00082066"/>
    </source>
</evidence>
<dbReference type="SMART" id="SM01381">
    <property type="entry name" value="7TM_GPCR_Srsx"/>
    <property type="match status" value="1"/>
</dbReference>
<dbReference type="Pfam" id="PF00001">
    <property type="entry name" value="7tm_1"/>
    <property type="match status" value="1"/>
</dbReference>
<keyword evidence="7" id="KW-1015">Disulfide bond</keyword>
<evidence type="ECO:0000256" key="10">
    <source>
        <dbReference type="ARBA" id="ARBA00023224"/>
    </source>
</evidence>
<accession>A0A8U0PLN0</accession>
<dbReference type="KEGG" id="snh:120025586"/>
<dbReference type="PRINTS" id="PR01570">
    <property type="entry name" value="NPFFRECEPTOR"/>
</dbReference>
<evidence type="ECO:0000256" key="9">
    <source>
        <dbReference type="ARBA" id="ARBA00023180"/>
    </source>
</evidence>
<evidence type="ECO:0000256" key="2">
    <source>
        <dbReference type="ARBA" id="ARBA00022475"/>
    </source>
</evidence>
<dbReference type="InterPro" id="IPR005395">
    <property type="entry name" value="NPFF_rcpt"/>
</dbReference>
<dbReference type="PRINTS" id="PR00237">
    <property type="entry name" value="GPCRRHODOPSN"/>
</dbReference>
<dbReference type="SUPFAM" id="SSF81321">
    <property type="entry name" value="Family A G protein-coupled receptor-like"/>
    <property type="match status" value="1"/>
</dbReference>
<evidence type="ECO:0000313" key="20">
    <source>
        <dbReference type="RefSeq" id="XP_038826069.1"/>
    </source>
</evidence>
<comment type="function">
    <text evidence="11">Receptor for NPAF (A-18-F-amide) and NPFF (F-8-F-amide) neuropeptides, also known as morphine-modulating peptides. Can also be activated by a variety of naturally occurring or synthetic FMRF-amide like ligands. This receptor mediates its action by association with G proteins that activate a phosphatidylinositol-calcium second messenger system.</text>
</comment>
<evidence type="ECO:0000256" key="6">
    <source>
        <dbReference type="ARBA" id="ARBA00023136"/>
    </source>
</evidence>